<evidence type="ECO:0008006" key="3">
    <source>
        <dbReference type="Google" id="ProtNLM"/>
    </source>
</evidence>
<dbReference type="InterPro" id="IPR009003">
    <property type="entry name" value="Peptidase_S1_PA"/>
</dbReference>
<accession>A0A120IEK0</accession>
<organism evidence="1 2">
    <name type="scientific">Lutibacter profundi</name>
    <dbReference type="NCBI Taxonomy" id="1622118"/>
    <lineage>
        <taxon>Bacteria</taxon>
        <taxon>Pseudomonadati</taxon>
        <taxon>Bacteroidota</taxon>
        <taxon>Flavobacteriia</taxon>
        <taxon>Flavobacteriales</taxon>
        <taxon>Flavobacteriaceae</taxon>
        <taxon>Lutibacter</taxon>
    </lineage>
</organism>
<reference evidence="2" key="1">
    <citation type="submission" date="2015-12" db="EMBL/GenBank/DDBJ databases">
        <title>Complete genome sequence of Lutibacter profundus strain LP1.</title>
        <authorList>
            <person name="Wissuwa J."/>
            <person name="Le Moine Bauer S."/>
            <person name="Stokke R."/>
            <person name="Dahle H."/>
            <person name="Steen I.H."/>
        </authorList>
    </citation>
    <scope>NUCLEOTIDE SEQUENCE [LARGE SCALE GENOMIC DNA]</scope>
    <source>
        <strain evidence="2">LP1</strain>
    </source>
</reference>
<proteinExistence type="predicted"/>
<dbReference type="RefSeq" id="WP_068210588.1">
    <property type="nucleotide sequence ID" value="NZ_CP013355.1"/>
</dbReference>
<dbReference type="EMBL" id="CP013355">
    <property type="protein sequence ID" value="AMC11904.1"/>
    <property type="molecule type" value="Genomic_DNA"/>
</dbReference>
<keyword evidence="2" id="KW-1185">Reference proteome</keyword>
<dbReference type="AlphaFoldDB" id="A0A120IEK0"/>
<dbReference type="Proteomes" id="UP000059672">
    <property type="component" value="Chromosome"/>
</dbReference>
<reference evidence="1 2" key="2">
    <citation type="journal article" date="2016" name="Int. J. Syst. Evol. Microbiol.">
        <title>Lutibacter profundi sp. nov., isolated from a deep-sea hydrothermal system on the Arctic Mid-Ocean Ridge and emended description of the genus Lutibacter.</title>
        <authorList>
            <person name="Le Moine Bauer S."/>
            <person name="Roalkvam I."/>
            <person name="Steen I.H."/>
            <person name="Dahle H."/>
        </authorList>
    </citation>
    <scope>NUCLEOTIDE SEQUENCE [LARGE SCALE GENOMIC DNA]</scope>
    <source>
        <strain evidence="1 2">LP1</strain>
    </source>
</reference>
<dbReference type="SUPFAM" id="SSF50494">
    <property type="entry name" value="Trypsin-like serine proteases"/>
    <property type="match status" value="1"/>
</dbReference>
<dbReference type="OrthoDB" id="1434901at2"/>
<gene>
    <name evidence="1" type="ORF">Lupro_11790</name>
</gene>
<evidence type="ECO:0000313" key="2">
    <source>
        <dbReference type="Proteomes" id="UP000059672"/>
    </source>
</evidence>
<sequence>MDILNSNINSHQPTAYDYVFPVFGGILTKEGHFNPKNIFGTAFYIENNFFITCAHTIKKAEEQEIVALGFQNEQGQLSFSKIRDSEVFEDNDSGILVASIERAKSYPWLSQKLAMLNNVMSVGYAFGFDNKHSEVLIRAFKGHITMVGYNHNFPKTPAHYELSYMCPRGISGAPLLFKHKNQPYICGFTVGNEQTSMIVWSSEDIEEETNSKTVYQREESFHRGIAMQSKSFFELESKLLGMKIIDYLKSTDLLK</sequence>
<name>A0A120IEK0_9FLAO</name>
<protein>
    <recommendedName>
        <fullName evidence="3">Serine protease</fullName>
    </recommendedName>
</protein>
<dbReference type="KEGG" id="lut:Lupro_11790"/>
<evidence type="ECO:0000313" key="1">
    <source>
        <dbReference type="EMBL" id="AMC11904.1"/>
    </source>
</evidence>